<gene>
    <name evidence="1" type="ORF">GTP41_17365</name>
</gene>
<evidence type="ECO:0000313" key="2">
    <source>
        <dbReference type="Proteomes" id="UP000448575"/>
    </source>
</evidence>
<accession>A0A6N9HME5</accession>
<keyword evidence="2" id="KW-1185">Reference proteome</keyword>
<dbReference type="RefSeq" id="WP_161026834.1">
    <property type="nucleotide sequence ID" value="NZ_WWCJ01000012.1"/>
</dbReference>
<sequence>MDQSRTPTPADMERAAFHEQFLRTFADPRFDGLHDAVAALEELAWRQYCERQQAPSRSSGA</sequence>
<reference evidence="1 2" key="1">
    <citation type="submission" date="2019-12" db="EMBL/GenBank/DDBJ databases">
        <title>Novel species isolated from a subtropical stream in China.</title>
        <authorList>
            <person name="Lu H."/>
        </authorList>
    </citation>
    <scope>NUCLEOTIDE SEQUENCE [LARGE SCALE GENOMIC DNA]</scope>
    <source>
        <strain evidence="1 2">DS3</strain>
    </source>
</reference>
<organism evidence="1 2">
    <name type="scientific">Pseudoduganella guangdongensis</name>
    <dbReference type="NCBI Taxonomy" id="2692179"/>
    <lineage>
        <taxon>Bacteria</taxon>
        <taxon>Pseudomonadati</taxon>
        <taxon>Pseudomonadota</taxon>
        <taxon>Betaproteobacteria</taxon>
        <taxon>Burkholderiales</taxon>
        <taxon>Oxalobacteraceae</taxon>
        <taxon>Telluria group</taxon>
        <taxon>Pseudoduganella</taxon>
    </lineage>
</organism>
<dbReference type="AlphaFoldDB" id="A0A6N9HME5"/>
<dbReference type="Proteomes" id="UP000448575">
    <property type="component" value="Unassembled WGS sequence"/>
</dbReference>
<dbReference type="EMBL" id="WWCJ01000012">
    <property type="protein sequence ID" value="MYN03865.1"/>
    <property type="molecule type" value="Genomic_DNA"/>
</dbReference>
<proteinExistence type="predicted"/>
<protein>
    <submittedName>
        <fullName evidence="1">Uncharacterized protein</fullName>
    </submittedName>
</protein>
<comment type="caution">
    <text evidence="1">The sequence shown here is derived from an EMBL/GenBank/DDBJ whole genome shotgun (WGS) entry which is preliminary data.</text>
</comment>
<evidence type="ECO:0000313" key="1">
    <source>
        <dbReference type="EMBL" id="MYN03865.1"/>
    </source>
</evidence>
<name>A0A6N9HME5_9BURK</name>